<keyword evidence="3" id="KW-1185">Reference proteome</keyword>
<gene>
    <name evidence="2" type="ORF">Pcinc_006860</name>
</gene>
<evidence type="ECO:0000259" key="1">
    <source>
        <dbReference type="Pfam" id="PF00078"/>
    </source>
</evidence>
<reference evidence="2" key="1">
    <citation type="submission" date="2023-10" db="EMBL/GenBank/DDBJ databases">
        <title>Genome assemblies of two species of porcelain crab, Petrolisthes cinctipes and Petrolisthes manimaculis (Anomura: Porcellanidae).</title>
        <authorList>
            <person name="Angst P."/>
        </authorList>
    </citation>
    <scope>NUCLEOTIDE SEQUENCE</scope>
    <source>
        <strain evidence="2">PB745_01</strain>
        <tissue evidence="2">Gill</tissue>
    </source>
</reference>
<dbReference type="Proteomes" id="UP001286313">
    <property type="component" value="Unassembled WGS sequence"/>
</dbReference>
<sequence>MWHLIRRVVKKTIATARHHTPTDYAQQLVDAWAEQSTPASLPIHIQDALASRAAVHRLRLMSALLQDDDDDAEEITEEELQDHLSPWLFGFLPQRSTRHCLVDQYSRLSRDSVMAFIDLRSAFDVANRDIILDQLVDFGIKDNLLRWIRGYLSNRTSRVFFTGALSPLYSFHLGISSNFLDSFSVASSHCGIIVSPDKSRIFTCRLPQARPVFTIGGTVIPMCSQYCYQGAPVNIWPIVPARPQDHPIVQDLLGRLQRRLTPLQWLSNNSSGISIPVARTIYIAFIRSVVDYVSPALIQLSRATLKTLEIFQNRAMRIILGCPMSTRIVNMQRELRLPPLIDRIYCNITCFTVKCLHFPHLSPHYSQLVRTSLRPNSPVPPILPAERTLIRSVSSMLRSLNIDIMVADFPPGPPPWMLPTPDVSFTPTSKSELPSLQRQLALEHIETVTSSITDPYCLYTDGSLQADLTAGCAIFSPDMESPPGGWTCPSFPL</sequence>
<organism evidence="2 3">
    <name type="scientific">Petrolisthes cinctipes</name>
    <name type="common">Flat porcelain crab</name>
    <dbReference type="NCBI Taxonomy" id="88211"/>
    <lineage>
        <taxon>Eukaryota</taxon>
        <taxon>Metazoa</taxon>
        <taxon>Ecdysozoa</taxon>
        <taxon>Arthropoda</taxon>
        <taxon>Crustacea</taxon>
        <taxon>Multicrustacea</taxon>
        <taxon>Malacostraca</taxon>
        <taxon>Eumalacostraca</taxon>
        <taxon>Eucarida</taxon>
        <taxon>Decapoda</taxon>
        <taxon>Pleocyemata</taxon>
        <taxon>Anomura</taxon>
        <taxon>Galatheoidea</taxon>
        <taxon>Porcellanidae</taxon>
        <taxon>Petrolisthes</taxon>
    </lineage>
</organism>
<accession>A0AAE1KYR1</accession>
<proteinExistence type="predicted"/>
<comment type="caution">
    <text evidence="2">The sequence shown here is derived from an EMBL/GenBank/DDBJ whole genome shotgun (WGS) entry which is preliminary data.</text>
</comment>
<evidence type="ECO:0000313" key="3">
    <source>
        <dbReference type="Proteomes" id="UP001286313"/>
    </source>
</evidence>
<dbReference type="InterPro" id="IPR000477">
    <property type="entry name" value="RT_dom"/>
</dbReference>
<feature type="domain" description="Reverse transcriptase" evidence="1">
    <location>
        <begin position="58"/>
        <end position="158"/>
    </location>
</feature>
<dbReference type="Pfam" id="PF00078">
    <property type="entry name" value="RVT_1"/>
    <property type="match status" value="1"/>
</dbReference>
<dbReference type="PANTHER" id="PTHR33332">
    <property type="entry name" value="REVERSE TRANSCRIPTASE DOMAIN-CONTAINING PROTEIN"/>
    <property type="match status" value="1"/>
</dbReference>
<name>A0AAE1KYR1_PETCI</name>
<dbReference type="AlphaFoldDB" id="A0AAE1KYR1"/>
<dbReference type="EMBL" id="JAWQEG010000504">
    <property type="protein sequence ID" value="KAK3889118.1"/>
    <property type="molecule type" value="Genomic_DNA"/>
</dbReference>
<evidence type="ECO:0000313" key="2">
    <source>
        <dbReference type="EMBL" id="KAK3889118.1"/>
    </source>
</evidence>
<protein>
    <recommendedName>
        <fullName evidence="1">Reverse transcriptase domain-containing protein</fullName>
    </recommendedName>
</protein>